<protein>
    <submittedName>
        <fullName evidence="6">Universal stress protein UspE</fullName>
    </submittedName>
</protein>
<evidence type="ECO:0000256" key="4">
    <source>
        <dbReference type="ARBA" id="ARBA00037131"/>
    </source>
</evidence>
<keyword evidence="7" id="KW-1185">Reference proteome</keyword>
<comment type="similarity">
    <text evidence="2">Belongs to the universal stress protein A family.</text>
</comment>
<evidence type="ECO:0000313" key="6">
    <source>
        <dbReference type="EMBL" id="RUO81324.1"/>
    </source>
</evidence>
<organism evidence="6 7">
    <name type="scientific">Idiomarina tyrosinivorans</name>
    <dbReference type="NCBI Taxonomy" id="1445662"/>
    <lineage>
        <taxon>Bacteria</taxon>
        <taxon>Pseudomonadati</taxon>
        <taxon>Pseudomonadota</taxon>
        <taxon>Gammaproteobacteria</taxon>
        <taxon>Alteromonadales</taxon>
        <taxon>Idiomarinaceae</taxon>
        <taxon>Idiomarina</taxon>
    </lineage>
</organism>
<dbReference type="OrthoDB" id="239260at2"/>
<dbReference type="PANTHER" id="PTHR47892">
    <property type="entry name" value="UNIVERSAL STRESS PROTEIN E"/>
    <property type="match status" value="1"/>
</dbReference>
<proteinExistence type="inferred from homology"/>
<sequence length="309" mass="34524">MEDFAHILVVLDPADEQHKALRRALHLASFKQTKVTVFLSIYDFSYEMTTMLSAEERELMRSTLIHDRRVWIDDLLSQEVAEGMKVESVVVWHNRPFEAIIETAQKHGADLIVKGTHQHSIWQNLLFTPTDWHLIRKAPCPVLLVKEHAWPEHGKIISAVNAGSEDDAHISLNRKIMDYAKLVGSYLDAEVHAVNACPGAPMNIAVEIPEYDVTQYTETLLKQHKQRLAELAKNYALAPAQQHVIQGLPEQVIPQQAKDLDAELVILGTIGRTGFKAALLGNTAEHVIDQLNCDVLAVKPDGFSSQVGG</sequence>
<reference evidence="6 7" key="1">
    <citation type="journal article" date="2011" name="Front. Microbiol.">
        <title>Genomic signatures of strain selection and enhancement in Bacillus atrophaeus var. globigii, a historical biowarfare simulant.</title>
        <authorList>
            <person name="Gibbons H.S."/>
            <person name="Broomall S.M."/>
            <person name="McNew L.A."/>
            <person name="Daligault H."/>
            <person name="Chapman C."/>
            <person name="Bruce D."/>
            <person name="Karavis M."/>
            <person name="Krepps M."/>
            <person name="McGregor P.A."/>
            <person name="Hong C."/>
            <person name="Park K.H."/>
            <person name="Akmal A."/>
            <person name="Feldman A."/>
            <person name="Lin J.S."/>
            <person name="Chang W.E."/>
            <person name="Higgs B.W."/>
            <person name="Demirev P."/>
            <person name="Lindquist J."/>
            <person name="Liem A."/>
            <person name="Fochler E."/>
            <person name="Read T.D."/>
            <person name="Tapia R."/>
            <person name="Johnson S."/>
            <person name="Bishop-Lilly K.A."/>
            <person name="Detter C."/>
            <person name="Han C."/>
            <person name="Sozhamannan S."/>
            <person name="Rosenzweig C.N."/>
            <person name="Skowronski E.W."/>
        </authorList>
    </citation>
    <scope>NUCLEOTIDE SEQUENCE [LARGE SCALE GENOMIC DNA]</scope>
    <source>
        <strain evidence="6 7">CC-PW-9</strain>
    </source>
</reference>
<comment type="function">
    <text evidence="4">Required for resistance to DNA-damaging agents.</text>
</comment>
<dbReference type="PANTHER" id="PTHR47892:SF1">
    <property type="entry name" value="UNIVERSAL STRESS PROTEIN E"/>
    <property type="match status" value="1"/>
</dbReference>
<dbReference type="PRINTS" id="PR01438">
    <property type="entry name" value="UNVRSLSTRESS"/>
</dbReference>
<dbReference type="NCBIfam" id="NF008380">
    <property type="entry name" value="PRK11175.1"/>
    <property type="match status" value="1"/>
</dbReference>
<evidence type="ECO:0000256" key="2">
    <source>
        <dbReference type="ARBA" id="ARBA00008791"/>
    </source>
</evidence>
<evidence type="ECO:0000256" key="1">
    <source>
        <dbReference type="ARBA" id="ARBA00004496"/>
    </source>
</evidence>
<comment type="subcellular location">
    <subcellularLocation>
        <location evidence="1">Cytoplasm</location>
    </subcellularLocation>
</comment>
<comment type="caution">
    <text evidence="6">The sequence shown here is derived from an EMBL/GenBank/DDBJ whole genome shotgun (WGS) entry which is preliminary data.</text>
</comment>
<evidence type="ECO:0000259" key="5">
    <source>
        <dbReference type="Pfam" id="PF00582"/>
    </source>
</evidence>
<keyword evidence="3" id="KW-0963">Cytoplasm</keyword>
<name>A0A432ZTR0_9GAMM</name>
<dbReference type="RefSeq" id="WP_126840669.1">
    <property type="nucleotide sequence ID" value="NZ_PIQH01000001.1"/>
</dbReference>
<dbReference type="GO" id="GO:0005737">
    <property type="term" value="C:cytoplasm"/>
    <property type="evidence" value="ECO:0007669"/>
    <property type="project" value="UniProtKB-SubCell"/>
</dbReference>
<dbReference type="EMBL" id="PIQH01000001">
    <property type="protein sequence ID" value="RUO81324.1"/>
    <property type="molecule type" value="Genomic_DNA"/>
</dbReference>
<accession>A0A432ZTR0</accession>
<dbReference type="Pfam" id="PF00582">
    <property type="entry name" value="Usp"/>
    <property type="match status" value="2"/>
</dbReference>
<dbReference type="InterPro" id="IPR006016">
    <property type="entry name" value="UspA"/>
</dbReference>
<evidence type="ECO:0000313" key="7">
    <source>
        <dbReference type="Proteomes" id="UP000287996"/>
    </source>
</evidence>
<gene>
    <name evidence="6" type="ORF">CWI84_00765</name>
</gene>
<evidence type="ECO:0000256" key="3">
    <source>
        <dbReference type="ARBA" id="ARBA00022490"/>
    </source>
</evidence>
<feature type="domain" description="UspA" evidence="5">
    <location>
        <begin position="187"/>
        <end position="299"/>
    </location>
</feature>
<dbReference type="AlphaFoldDB" id="A0A432ZTR0"/>
<feature type="domain" description="UspA" evidence="5">
    <location>
        <begin position="5"/>
        <end position="146"/>
    </location>
</feature>
<dbReference type="SUPFAM" id="SSF52402">
    <property type="entry name" value="Adenine nucleotide alpha hydrolases-like"/>
    <property type="match status" value="2"/>
</dbReference>
<dbReference type="Gene3D" id="3.40.50.12370">
    <property type="match status" value="1"/>
</dbReference>
<dbReference type="InterPro" id="IPR006015">
    <property type="entry name" value="Universal_stress_UspA"/>
</dbReference>
<dbReference type="Proteomes" id="UP000287996">
    <property type="component" value="Unassembled WGS sequence"/>
</dbReference>